<evidence type="ECO:0000313" key="2">
    <source>
        <dbReference type="Proteomes" id="UP000077628"/>
    </source>
</evidence>
<sequence length="130" mass="14799">MNSTIIAVELVRPISSTNPMLLRHGLPIMPDSHRYHVVIAVPTMPHYRLRLFELLAENLAREGVKLEVVYGNPNPEQAAKRDLVELAAPIGVKIRNYWLNETVLHQAIFGKTVNIPRQSRGLYVVNRSKR</sequence>
<accession>A0A177N046</accession>
<reference evidence="2" key="1">
    <citation type="submission" date="2016-03" db="EMBL/GenBank/DDBJ databases">
        <authorList>
            <person name="Heylen K."/>
            <person name="De Vos P."/>
            <person name="Vekeman B."/>
        </authorList>
    </citation>
    <scope>NUCLEOTIDE SEQUENCE [LARGE SCALE GENOMIC DNA]</scope>
    <source>
        <strain evidence="2">R-45383</strain>
    </source>
</reference>
<dbReference type="Proteomes" id="UP000077628">
    <property type="component" value="Unassembled WGS sequence"/>
</dbReference>
<dbReference type="STRING" id="702114.A1355_16320"/>
<dbReference type="AlphaFoldDB" id="A0A177N046"/>
<proteinExistence type="predicted"/>
<dbReference type="EMBL" id="LUUK01000233">
    <property type="protein sequence ID" value="OAI11338.1"/>
    <property type="molecule type" value="Genomic_DNA"/>
</dbReference>
<gene>
    <name evidence="1" type="ORF">A1355_16320</name>
</gene>
<comment type="caution">
    <text evidence="1">The sequence shown here is derived from an EMBL/GenBank/DDBJ whole genome shotgun (WGS) entry which is preliminary data.</text>
</comment>
<protein>
    <submittedName>
        <fullName evidence="1">Uncharacterized protein</fullName>
    </submittedName>
</protein>
<name>A0A177N046_9GAMM</name>
<keyword evidence="2" id="KW-1185">Reference proteome</keyword>
<evidence type="ECO:0000313" key="1">
    <source>
        <dbReference type="EMBL" id="OAI11338.1"/>
    </source>
</evidence>
<organism evidence="1 2">
    <name type="scientific">Methylomonas koyamae</name>
    <dbReference type="NCBI Taxonomy" id="702114"/>
    <lineage>
        <taxon>Bacteria</taxon>
        <taxon>Pseudomonadati</taxon>
        <taxon>Pseudomonadota</taxon>
        <taxon>Gammaproteobacteria</taxon>
        <taxon>Methylococcales</taxon>
        <taxon>Methylococcaceae</taxon>
        <taxon>Methylomonas</taxon>
    </lineage>
</organism>